<protein>
    <recommendedName>
        <fullName evidence="3">RlpA-like protein double-psi beta-barrel domain-containing protein</fullName>
    </recommendedName>
</protein>
<feature type="domain" description="RlpA-like protein double-psi beta-barrel" evidence="3">
    <location>
        <begin position="51"/>
        <end position="136"/>
    </location>
</feature>
<organism evidence="4 5">
    <name type="scientific">Nonomuraea dietziae</name>
    <dbReference type="NCBI Taxonomy" id="65515"/>
    <lineage>
        <taxon>Bacteria</taxon>
        <taxon>Bacillati</taxon>
        <taxon>Actinomycetota</taxon>
        <taxon>Actinomycetes</taxon>
        <taxon>Streptosporangiales</taxon>
        <taxon>Streptosporangiaceae</taxon>
        <taxon>Nonomuraea</taxon>
    </lineage>
</organism>
<dbReference type="Proteomes" id="UP000579945">
    <property type="component" value="Unassembled WGS sequence"/>
</dbReference>
<dbReference type="Gene3D" id="2.60.40.760">
    <property type="entry name" value="Expansin, cellulose-binding-like domain"/>
    <property type="match status" value="1"/>
</dbReference>
<evidence type="ECO:0000256" key="1">
    <source>
        <dbReference type="ARBA" id="ARBA00022729"/>
    </source>
</evidence>
<dbReference type="RefSeq" id="WP_183658612.1">
    <property type="nucleotide sequence ID" value="NZ_BAAAXX010000053.1"/>
</dbReference>
<gene>
    <name evidence="4" type="ORF">FHR33_007813</name>
</gene>
<keyword evidence="1" id="KW-0732">Signal</keyword>
<dbReference type="Pfam" id="PF03330">
    <property type="entry name" value="DPBB_1"/>
    <property type="match status" value="1"/>
</dbReference>
<evidence type="ECO:0000256" key="2">
    <source>
        <dbReference type="SAM" id="MobiDB-lite"/>
    </source>
</evidence>
<feature type="region of interest" description="Disordered" evidence="2">
    <location>
        <begin position="242"/>
        <end position="267"/>
    </location>
</feature>
<dbReference type="InterPro" id="IPR009009">
    <property type="entry name" value="RlpA-like_DPBB"/>
</dbReference>
<dbReference type="SUPFAM" id="SSF50685">
    <property type="entry name" value="Barwin-like endoglucanases"/>
    <property type="match status" value="1"/>
</dbReference>
<sequence length="267" mass="28245">MGGRHAKRTTWRRRGMAGTTVLAALAVTVWVVSFLRHGGCAAAEADPAVTGRAMYYQGADGHCSISGGELYASVSSGEYAGSRLCGGYLDVTGPRGTVRVQVVDSCPSCRSGEVDLSRAAFARIADPGAGVTEVVYRTVRNPELTRGLAFRVHKGSTAGWLALQVIDHGNPLSEVELLRDDEWHALDRGSDGYWVAPRGAGDGPFQLRVSDVHGQRATVKGVGLAPGRVQRTAVRLYEGAKAAEPVTASPPAPRPLPLSAEGVRRRC</sequence>
<evidence type="ECO:0000313" key="5">
    <source>
        <dbReference type="Proteomes" id="UP000579945"/>
    </source>
</evidence>
<dbReference type="CDD" id="cd22272">
    <property type="entry name" value="DPBB_EXLX1-like"/>
    <property type="match status" value="1"/>
</dbReference>
<comment type="caution">
    <text evidence="4">The sequence shown here is derived from an EMBL/GenBank/DDBJ whole genome shotgun (WGS) entry which is preliminary data.</text>
</comment>
<accession>A0A7W5VH55</accession>
<keyword evidence="5" id="KW-1185">Reference proteome</keyword>
<dbReference type="PANTHER" id="PTHR31836">
    <property type="match status" value="1"/>
</dbReference>
<proteinExistence type="predicted"/>
<name>A0A7W5VH55_9ACTN</name>
<dbReference type="Gene3D" id="2.40.40.10">
    <property type="entry name" value="RlpA-like domain"/>
    <property type="match status" value="1"/>
</dbReference>
<dbReference type="InterPro" id="IPR051477">
    <property type="entry name" value="Expansin_CellWall"/>
</dbReference>
<evidence type="ECO:0000313" key="4">
    <source>
        <dbReference type="EMBL" id="MBB3731953.1"/>
    </source>
</evidence>
<dbReference type="InterPro" id="IPR036749">
    <property type="entry name" value="Expansin_CBD_sf"/>
</dbReference>
<dbReference type="NCBIfam" id="NF041144">
    <property type="entry name" value="expansin_EXLX1"/>
    <property type="match status" value="1"/>
</dbReference>
<dbReference type="SUPFAM" id="SSF49590">
    <property type="entry name" value="PHL pollen allergen"/>
    <property type="match status" value="1"/>
</dbReference>
<dbReference type="AlphaFoldDB" id="A0A7W5VH55"/>
<dbReference type="EMBL" id="JACIBV010000001">
    <property type="protein sequence ID" value="MBB3731953.1"/>
    <property type="molecule type" value="Genomic_DNA"/>
</dbReference>
<reference evidence="4 5" key="1">
    <citation type="submission" date="2020-08" db="EMBL/GenBank/DDBJ databases">
        <title>Sequencing the genomes of 1000 actinobacteria strains.</title>
        <authorList>
            <person name="Klenk H.-P."/>
        </authorList>
    </citation>
    <scope>NUCLEOTIDE SEQUENCE [LARGE SCALE GENOMIC DNA]</scope>
    <source>
        <strain evidence="4 5">DSM 44320</strain>
    </source>
</reference>
<evidence type="ECO:0000259" key="3">
    <source>
        <dbReference type="Pfam" id="PF03330"/>
    </source>
</evidence>
<dbReference type="PANTHER" id="PTHR31836:SF21">
    <property type="entry name" value="EXPANSIN-LIKE PROTEIN 7"/>
    <property type="match status" value="1"/>
</dbReference>
<dbReference type="InterPro" id="IPR049818">
    <property type="entry name" value="Expansin_EXLX1-like"/>
</dbReference>
<dbReference type="InterPro" id="IPR036908">
    <property type="entry name" value="RlpA-like_sf"/>
</dbReference>
<dbReference type="GeneID" id="95394010"/>